<reference evidence="2" key="1">
    <citation type="submission" date="2014-09" db="EMBL/GenBank/DDBJ databases">
        <authorList>
            <person name="Magalhaes I.L.F."/>
            <person name="Oliveira U."/>
            <person name="Santos F.R."/>
            <person name="Vidigal T.H.D.A."/>
            <person name="Brescovit A.D."/>
            <person name="Santos A.J."/>
        </authorList>
    </citation>
    <scope>NUCLEOTIDE SEQUENCE</scope>
    <source>
        <tissue evidence="2">Shoot tissue taken approximately 20 cm above the soil surface</tissue>
    </source>
</reference>
<evidence type="ECO:0000256" key="1">
    <source>
        <dbReference type="SAM" id="MobiDB-lite"/>
    </source>
</evidence>
<name>A0A0A9GMZ6_ARUDO</name>
<protein>
    <submittedName>
        <fullName evidence="2">Uncharacterized protein</fullName>
    </submittedName>
</protein>
<dbReference type="PANTHER" id="PTHR36892">
    <property type="entry name" value="OS01G0201800 PROTEIN"/>
    <property type="match status" value="1"/>
</dbReference>
<proteinExistence type="predicted"/>
<evidence type="ECO:0000313" key="2">
    <source>
        <dbReference type="EMBL" id="JAE26495.1"/>
    </source>
</evidence>
<sequence length="761" mass="83516">MEQPQSVQASQQTSQEGHDHCNIEPPSVYQQGYLTSGAVEDTSSLSENVVLTGACRTVPLTKPKERTIIGNSVNLNHCVEFSNSSNCLNSIGLACLSSKVPAQNLDGVYSHPDHDEGLNLDVQCHGEENHTVQQGSYNPVSLAVEAISGDLNRSPFSQPSSSCLNDRIRSTLQERFVANCHLAKVRPKLRSCKGVESSISSSTGSNKSVNAQARDCVSACRNMYFSDYYAGLPLNSRGEFVKVHPGGTPNSIDIFKRQCLGENSSCPLAFPTSFTPSSCTNYVNLRPNHYVPQISTGQSVFHPDSHSPPTAPTAYGMDFRQLPSSERIRTHKDTIPSNKYPCTNQQVLSMECFCSGCMEHHNPQQKLLGMQSCSLSLNCEQTTQPTAETTMRLMGKTVTLGTSSIQCRGLNNEIPCSSKQSQAEDHSFQGPHTKAFPQLFHGGIVDLSSAFRISDGARQPSENPSYYSFVPAAELRSGLDTNSFRANCNNQQPELATANNLYVQPVSCRNEGGLGHQQPVMENQVGSNAEDVLLGSMHCRHTQSVAAMSSFDRRNSFRNSMEKRAALCQSSYPTLQFSNMTQRTPMFSFPSGYDVQCTPGLTTQTKFTSLPPLPPSVIPSHVYSADYAQPHGSATTFHSLIPVSYPVNKSNAPGNSIFQDESMERTMTGSKFEGLEYMKRNCKRSAEMDDVFLTIPKKQCIAAVQRDLISLPLREQGLEIYRSRPDAQLLDMHVGFGSEPEAKLRLGRKSHTPHGQIMSTR</sequence>
<reference evidence="2" key="2">
    <citation type="journal article" date="2015" name="Data Brief">
        <title>Shoot transcriptome of the giant reed, Arundo donax.</title>
        <authorList>
            <person name="Barrero R.A."/>
            <person name="Guerrero F.D."/>
            <person name="Moolhuijzen P."/>
            <person name="Goolsby J.A."/>
            <person name="Tidwell J."/>
            <person name="Bellgard S.E."/>
            <person name="Bellgard M.I."/>
        </authorList>
    </citation>
    <scope>NUCLEOTIDE SEQUENCE</scope>
    <source>
        <tissue evidence="2">Shoot tissue taken approximately 20 cm above the soil surface</tissue>
    </source>
</reference>
<feature type="region of interest" description="Disordered" evidence="1">
    <location>
        <begin position="1"/>
        <end position="26"/>
    </location>
</feature>
<accession>A0A0A9GMZ6</accession>
<dbReference type="EMBL" id="GBRH01171401">
    <property type="protein sequence ID" value="JAE26495.1"/>
    <property type="molecule type" value="Transcribed_RNA"/>
</dbReference>
<dbReference type="AlphaFoldDB" id="A0A0A9GMZ6"/>
<dbReference type="PANTHER" id="PTHR36892:SF1">
    <property type="entry name" value="OS05G0518200 PROTEIN"/>
    <property type="match status" value="1"/>
</dbReference>
<feature type="compositionally biased region" description="Polar residues" evidence="1">
    <location>
        <begin position="1"/>
        <end position="15"/>
    </location>
</feature>
<organism evidence="2">
    <name type="scientific">Arundo donax</name>
    <name type="common">Giant reed</name>
    <name type="synonym">Donax arundinaceus</name>
    <dbReference type="NCBI Taxonomy" id="35708"/>
    <lineage>
        <taxon>Eukaryota</taxon>
        <taxon>Viridiplantae</taxon>
        <taxon>Streptophyta</taxon>
        <taxon>Embryophyta</taxon>
        <taxon>Tracheophyta</taxon>
        <taxon>Spermatophyta</taxon>
        <taxon>Magnoliopsida</taxon>
        <taxon>Liliopsida</taxon>
        <taxon>Poales</taxon>
        <taxon>Poaceae</taxon>
        <taxon>PACMAD clade</taxon>
        <taxon>Arundinoideae</taxon>
        <taxon>Arundineae</taxon>
        <taxon>Arundo</taxon>
    </lineage>
</organism>